<dbReference type="GO" id="GO:0015627">
    <property type="term" value="C:type II protein secretion system complex"/>
    <property type="evidence" value="ECO:0007669"/>
    <property type="project" value="InterPro"/>
</dbReference>
<evidence type="ECO:0000256" key="4">
    <source>
        <dbReference type="ARBA" id="ARBA00022448"/>
    </source>
</evidence>
<keyword evidence="11" id="KW-1133">Transmembrane helix</keyword>
<keyword evidence="8" id="KW-0653">Protein transport</keyword>
<keyword evidence="13" id="KW-1185">Reference proteome</keyword>
<evidence type="ECO:0000256" key="3">
    <source>
        <dbReference type="ARBA" id="ARBA00021563"/>
    </source>
</evidence>
<dbReference type="RefSeq" id="WP_170228292.1">
    <property type="nucleotide sequence ID" value="NZ_LR778301.1"/>
</dbReference>
<keyword evidence="5" id="KW-1003">Cell membrane</keyword>
<dbReference type="KEGG" id="doe:DENOEST_3693"/>
<evidence type="ECO:0000256" key="7">
    <source>
        <dbReference type="ARBA" id="ARBA00022692"/>
    </source>
</evidence>
<evidence type="ECO:0000256" key="8">
    <source>
        <dbReference type="ARBA" id="ARBA00022927"/>
    </source>
</evidence>
<dbReference type="EMBL" id="LR778301">
    <property type="protein sequence ID" value="CAB1370847.1"/>
    <property type="molecule type" value="Genomic_DNA"/>
</dbReference>
<evidence type="ECO:0000256" key="6">
    <source>
        <dbReference type="ARBA" id="ARBA00022519"/>
    </source>
</evidence>
<sequence length="250" mass="26286">MKIPSSLVGAGLIGYAIIALLDAPAGLLSPLLEQASHGRVTLHSPAGSLWHGQGQLGLSDCPGPSQNLGLLSWRLAPGLPPTLYVSAPQLISQTVQITPTGLQLRLSSAQLDLPAAALSCLSPALKHAGLGGYLQARSNNLSIGPQGASGTVQMEWREAHSALAQAPLGSFGGSAELVGPEGRFKLQSVDGNPLKLQAEGQWTRRVLKLQGEASIAPQQQDTLSSLFNLLGRHLGGGHYELKIEQRWERE</sequence>
<evidence type="ECO:0000256" key="5">
    <source>
        <dbReference type="ARBA" id="ARBA00022475"/>
    </source>
</evidence>
<evidence type="ECO:0000313" key="13">
    <source>
        <dbReference type="Proteomes" id="UP000515733"/>
    </source>
</evidence>
<evidence type="ECO:0000256" key="10">
    <source>
        <dbReference type="ARBA" id="ARBA00030772"/>
    </source>
</evidence>
<evidence type="ECO:0000313" key="12">
    <source>
        <dbReference type="EMBL" id="CAB1370847.1"/>
    </source>
</evidence>
<gene>
    <name evidence="12" type="ORF">DENOEST_3693</name>
</gene>
<evidence type="ECO:0000256" key="11">
    <source>
        <dbReference type="SAM" id="Phobius"/>
    </source>
</evidence>
<dbReference type="GO" id="GO:0015628">
    <property type="term" value="P:protein secretion by the type II secretion system"/>
    <property type="evidence" value="ECO:0007669"/>
    <property type="project" value="InterPro"/>
</dbReference>
<feature type="transmembrane region" description="Helical" evidence="11">
    <location>
        <begin position="12"/>
        <end position="32"/>
    </location>
</feature>
<keyword evidence="6" id="KW-0997">Cell inner membrane</keyword>
<evidence type="ECO:0000256" key="1">
    <source>
        <dbReference type="ARBA" id="ARBA00004533"/>
    </source>
</evidence>
<dbReference type="Pfam" id="PF01203">
    <property type="entry name" value="T2SSN"/>
    <property type="match status" value="1"/>
</dbReference>
<keyword evidence="9 11" id="KW-0472">Membrane</keyword>
<comment type="similarity">
    <text evidence="2">Belongs to the GSP N family.</text>
</comment>
<proteinExistence type="inferred from homology"/>
<comment type="subcellular location">
    <subcellularLocation>
        <location evidence="1">Cell inner membrane</location>
    </subcellularLocation>
</comment>
<protein>
    <recommendedName>
        <fullName evidence="3">Type II secretion system protein N</fullName>
    </recommendedName>
    <alternativeName>
        <fullName evidence="10">General secretion pathway protein N</fullName>
    </alternativeName>
</protein>
<dbReference type="Proteomes" id="UP000515733">
    <property type="component" value="Chromosome"/>
</dbReference>
<reference evidence="12 13" key="1">
    <citation type="submission" date="2020-03" db="EMBL/GenBank/DDBJ databases">
        <authorList>
            <consortium name="Genoscope - CEA"/>
            <person name="William W."/>
        </authorList>
    </citation>
    <scope>NUCLEOTIDE SEQUENCE [LARGE SCALE GENOMIC DNA]</scope>
    <source>
        <strain evidence="13">DSM 16959</strain>
    </source>
</reference>
<evidence type="ECO:0000256" key="9">
    <source>
        <dbReference type="ARBA" id="ARBA00023136"/>
    </source>
</evidence>
<keyword evidence="4" id="KW-0813">Transport</keyword>
<evidence type="ECO:0000256" key="2">
    <source>
        <dbReference type="ARBA" id="ARBA00007208"/>
    </source>
</evidence>
<name>A0A6S6Y5Q0_9PROT</name>
<accession>A0A6S6Y5Q0</accession>
<organism evidence="12 13">
    <name type="scientific">Denitratisoma oestradiolicum</name>
    <dbReference type="NCBI Taxonomy" id="311182"/>
    <lineage>
        <taxon>Bacteria</taxon>
        <taxon>Pseudomonadati</taxon>
        <taxon>Pseudomonadota</taxon>
        <taxon>Betaproteobacteria</taxon>
        <taxon>Nitrosomonadales</taxon>
        <taxon>Sterolibacteriaceae</taxon>
        <taxon>Denitratisoma</taxon>
    </lineage>
</organism>
<dbReference type="AlphaFoldDB" id="A0A6S6Y5Q0"/>
<dbReference type="InterPro" id="IPR022792">
    <property type="entry name" value="T2SS_protein-GspN"/>
</dbReference>
<dbReference type="GO" id="GO:0005886">
    <property type="term" value="C:plasma membrane"/>
    <property type="evidence" value="ECO:0007669"/>
    <property type="project" value="UniProtKB-SubCell"/>
</dbReference>
<keyword evidence="7 11" id="KW-0812">Transmembrane</keyword>